<comment type="caution">
    <text evidence="1">The sequence shown here is derived from an EMBL/GenBank/DDBJ whole genome shotgun (WGS) entry which is preliminary data.</text>
</comment>
<sequence>MSCLSIAGASKEMRIPVEFHLDLKPVLLHEEQFNKRLGAISGVFLVIHNLSGFQVPSGPVQIFHDPITFKLPPGKPTALSSSGAFCQEMPLSFETARD</sequence>
<evidence type="ECO:0000313" key="2">
    <source>
        <dbReference type="Proteomes" id="UP001605036"/>
    </source>
</evidence>
<dbReference type="Proteomes" id="UP001605036">
    <property type="component" value="Unassembled WGS sequence"/>
</dbReference>
<gene>
    <name evidence="1" type="ORF">R1flu_024633</name>
</gene>
<dbReference type="AlphaFoldDB" id="A0ABD1XYI0"/>
<keyword evidence="2" id="KW-1185">Reference proteome</keyword>
<dbReference type="EMBL" id="JBHFFA010000007">
    <property type="protein sequence ID" value="KAL2612941.1"/>
    <property type="molecule type" value="Genomic_DNA"/>
</dbReference>
<accession>A0ABD1XYI0</accession>
<protein>
    <submittedName>
        <fullName evidence="1">Uncharacterized protein</fullName>
    </submittedName>
</protein>
<name>A0ABD1XYI0_9MARC</name>
<reference evidence="1 2" key="1">
    <citation type="submission" date="2024-09" db="EMBL/GenBank/DDBJ databases">
        <title>Chromosome-scale assembly of Riccia fluitans.</title>
        <authorList>
            <person name="Paukszto L."/>
            <person name="Sawicki J."/>
            <person name="Karawczyk K."/>
            <person name="Piernik-Szablinska J."/>
            <person name="Szczecinska M."/>
            <person name="Mazdziarz M."/>
        </authorList>
    </citation>
    <scope>NUCLEOTIDE SEQUENCE [LARGE SCALE GENOMIC DNA]</scope>
    <source>
        <strain evidence="1">Rf_01</strain>
        <tissue evidence="1">Aerial parts of the thallus</tissue>
    </source>
</reference>
<proteinExistence type="predicted"/>
<evidence type="ECO:0000313" key="1">
    <source>
        <dbReference type="EMBL" id="KAL2612941.1"/>
    </source>
</evidence>
<organism evidence="1 2">
    <name type="scientific">Riccia fluitans</name>
    <dbReference type="NCBI Taxonomy" id="41844"/>
    <lineage>
        <taxon>Eukaryota</taxon>
        <taxon>Viridiplantae</taxon>
        <taxon>Streptophyta</taxon>
        <taxon>Embryophyta</taxon>
        <taxon>Marchantiophyta</taxon>
        <taxon>Marchantiopsida</taxon>
        <taxon>Marchantiidae</taxon>
        <taxon>Marchantiales</taxon>
        <taxon>Ricciaceae</taxon>
        <taxon>Riccia</taxon>
    </lineage>
</organism>